<sequence>SYHLLILEDLLLPQIRLLLGLRLHSLKQAREQQEHHRVNSAQQQVTNGNEESRRVHRSVIVRFSKRLDLVLYNLRLLISLCSELGSELTFLAGSELRTSELDTSELNTSEYMFLKIFILMANLSEDIQCANSDTRPPMLDRTDFALLAKTNSTVLCGVKRMGRNEGALHLGPERPRVYSDLSPEDKDSLNSKFVNNMLLEWGRFVTVVKLNRGLRDSNYDQLYAYLKQHEAHANENKMMLERFTQPNVDPLALISNVSHQQYNSQSSINPSSTYVPPHFIDNSQLN</sequence>
<feature type="compositionally biased region" description="Polar residues" evidence="1">
    <location>
        <begin position="265"/>
        <end position="274"/>
    </location>
</feature>
<evidence type="ECO:0000313" key="3">
    <source>
        <dbReference type="Proteomes" id="UP001151760"/>
    </source>
</evidence>
<accession>A0ABQ4XJL0</accession>
<name>A0ABQ4XJL0_9ASTR</name>
<proteinExistence type="predicted"/>
<organism evidence="2 3">
    <name type="scientific">Tanacetum coccineum</name>
    <dbReference type="NCBI Taxonomy" id="301880"/>
    <lineage>
        <taxon>Eukaryota</taxon>
        <taxon>Viridiplantae</taxon>
        <taxon>Streptophyta</taxon>
        <taxon>Embryophyta</taxon>
        <taxon>Tracheophyta</taxon>
        <taxon>Spermatophyta</taxon>
        <taxon>Magnoliopsida</taxon>
        <taxon>eudicotyledons</taxon>
        <taxon>Gunneridae</taxon>
        <taxon>Pentapetalae</taxon>
        <taxon>asterids</taxon>
        <taxon>campanulids</taxon>
        <taxon>Asterales</taxon>
        <taxon>Asteraceae</taxon>
        <taxon>Asteroideae</taxon>
        <taxon>Anthemideae</taxon>
        <taxon>Anthemidinae</taxon>
        <taxon>Tanacetum</taxon>
    </lineage>
</organism>
<gene>
    <name evidence="2" type="ORF">Tco_0679821</name>
</gene>
<protein>
    <submittedName>
        <fullName evidence="2">Uncharacterized protein</fullName>
    </submittedName>
</protein>
<evidence type="ECO:0000256" key="1">
    <source>
        <dbReference type="SAM" id="MobiDB-lite"/>
    </source>
</evidence>
<feature type="region of interest" description="Disordered" evidence="1">
    <location>
        <begin position="265"/>
        <end position="286"/>
    </location>
</feature>
<comment type="caution">
    <text evidence="2">The sequence shown here is derived from an EMBL/GenBank/DDBJ whole genome shotgun (WGS) entry which is preliminary data.</text>
</comment>
<feature type="non-terminal residue" evidence="2">
    <location>
        <position position="1"/>
    </location>
</feature>
<reference evidence="2" key="1">
    <citation type="journal article" date="2022" name="Int. J. Mol. Sci.">
        <title>Draft Genome of Tanacetum Coccineum: Genomic Comparison of Closely Related Tanacetum-Family Plants.</title>
        <authorList>
            <person name="Yamashiro T."/>
            <person name="Shiraishi A."/>
            <person name="Nakayama K."/>
            <person name="Satake H."/>
        </authorList>
    </citation>
    <scope>NUCLEOTIDE SEQUENCE</scope>
</reference>
<evidence type="ECO:0000313" key="2">
    <source>
        <dbReference type="EMBL" id="GJS65257.1"/>
    </source>
</evidence>
<dbReference type="Proteomes" id="UP001151760">
    <property type="component" value="Unassembled WGS sequence"/>
</dbReference>
<keyword evidence="3" id="KW-1185">Reference proteome</keyword>
<dbReference type="EMBL" id="BQNB010009565">
    <property type="protein sequence ID" value="GJS65257.1"/>
    <property type="molecule type" value="Genomic_DNA"/>
</dbReference>
<reference evidence="2" key="2">
    <citation type="submission" date="2022-01" db="EMBL/GenBank/DDBJ databases">
        <authorList>
            <person name="Yamashiro T."/>
            <person name="Shiraishi A."/>
            <person name="Satake H."/>
            <person name="Nakayama K."/>
        </authorList>
    </citation>
    <scope>NUCLEOTIDE SEQUENCE</scope>
</reference>